<dbReference type="Proteomes" id="UP001432027">
    <property type="component" value="Unassembled WGS sequence"/>
</dbReference>
<reference evidence="2" key="1">
    <citation type="submission" date="2023-10" db="EMBL/GenBank/DDBJ databases">
        <title>Genome assembly of Pristionchus species.</title>
        <authorList>
            <person name="Yoshida K."/>
            <person name="Sommer R.J."/>
        </authorList>
    </citation>
    <scope>NUCLEOTIDE SEQUENCE</scope>
    <source>
        <strain evidence="2">RS0144</strain>
    </source>
</reference>
<evidence type="ECO:0000313" key="3">
    <source>
        <dbReference type="Proteomes" id="UP001432027"/>
    </source>
</evidence>
<evidence type="ECO:0008006" key="4">
    <source>
        <dbReference type="Google" id="ProtNLM"/>
    </source>
</evidence>
<keyword evidence="3" id="KW-1185">Reference proteome</keyword>
<keyword evidence="1" id="KW-0812">Transmembrane</keyword>
<feature type="transmembrane region" description="Helical" evidence="1">
    <location>
        <begin position="28"/>
        <end position="47"/>
    </location>
</feature>
<dbReference type="AlphaFoldDB" id="A0AAV5SBJ4"/>
<comment type="caution">
    <text evidence="2">The sequence shown here is derived from an EMBL/GenBank/DDBJ whole genome shotgun (WGS) entry which is preliminary data.</text>
</comment>
<keyword evidence="1" id="KW-1133">Transmembrane helix</keyword>
<sequence length="67" mass="7203">MSLLPLSLDVLVTLVTGVRPFFTSFPPVVVPSLPFFLSSLAATCAALRRAALSGRVSFPIFETCDQM</sequence>
<proteinExistence type="predicted"/>
<protein>
    <recommendedName>
        <fullName evidence="4">Secreted peptide</fullName>
    </recommendedName>
</protein>
<organism evidence="2 3">
    <name type="scientific">Pristionchus entomophagus</name>
    <dbReference type="NCBI Taxonomy" id="358040"/>
    <lineage>
        <taxon>Eukaryota</taxon>
        <taxon>Metazoa</taxon>
        <taxon>Ecdysozoa</taxon>
        <taxon>Nematoda</taxon>
        <taxon>Chromadorea</taxon>
        <taxon>Rhabditida</taxon>
        <taxon>Rhabditina</taxon>
        <taxon>Diplogasteromorpha</taxon>
        <taxon>Diplogasteroidea</taxon>
        <taxon>Neodiplogasteridae</taxon>
        <taxon>Pristionchus</taxon>
    </lineage>
</organism>
<dbReference type="EMBL" id="BTSX01000001">
    <property type="protein sequence ID" value="GMS79720.1"/>
    <property type="molecule type" value="Genomic_DNA"/>
</dbReference>
<accession>A0AAV5SBJ4</accession>
<name>A0AAV5SBJ4_9BILA</name>
<evidence type="ECO:0000256" key="1">
    <source>
        <dbReference type="SAM" id="Phobius"/>
    </source>
</evidence>
<evidence type="ECO:0000313" key="2">
    <source>
        <dbReference type="EMBL" id="GMS79720.1"/>
    </source>
</evidence>
<gene>
    <name evidence="2" type="ORF">PENTCL1PPCAC_1895</name>
</gene>
<keyword evidence="1" id="KW-0472">Membrane</keyword>